<feature type="transmembrane region" description="Helical" evidence="1">
    <location>
        <begin position="62"/>
        <end position="86"/>
    </location>
</feature>
<proteinExistence type="predicted"/>
<sequence length="371" mass="43002">MKEEFDYTTYARRFAIGYPIASQLLIQVYFWVIANIFIASIVHLVELSVRKTYHLTIYRGYFPVLLIAVVLGVLYGIISGLINILFDWKPFKDRPVGVVIILKGLFFLVIFSVFFYLTRNLLYEPAVQSFVPFNKNTWVYIYYPLLVFYAFMTLLINFINQVNKKYGPGVLVPLLLGKYRTPKEEERIFMFMDLSSSTTIAEQLGHIRYSEFIRDSFMDINHVLLRFGAEIYQYVGDEVVVTWLLGEGLQKLSCIQFFFACEREFKKRNDYYLQKYGVVPQFKAGLHLGKVTAVEIGEVKRDIAYHGDTLNTTARIQGMCKELGKTFLVSDYVVKISRLDKRFVIEDMGSILLKGKAEPTTIFSVENVKLD</sequence>
<keyword evidence="4" id="KW-1185">Reference proteome</keyword>
<keyword evidence="1" id="KW-1133">Transmembrane helix</keyword>
<dbReference type="RefSeq" id="WP_330108081.1">
    <property type="nucleotide sequence ID" value="NZ_JAZDQT010000002.1"/>
</dbReference>
<gene>
    <name evidence="3" type="ORF">VRU48_11635</name>
</gene>
<dbReference type="InterPro" id="IPR050697">
    <property type="entry name" value="Adenylyl/Guanylyl_Cyclase_3/4"/>
</dbReference>
<dbReference type="Proteomes" id="UP001336835">
    <property type="component" value="Unassembled WGS sequence"/>
</dbReference>
<reference evidence="3 4" key="1">
    <citation type="submission" date="2024-01" db="EMBL/GenBank/DDBJ databases">
        <title>Pedobacter sp. nov., isolated from fresh soil.</title>
        <authorList>
            <person name="Le N.T.T."/>
        </authorList>
    </citation>
    <scope>NUCLEOTIDE SEQUENCE [LARGE SCALE GENOMIC DNA]</scope>
    <source>
        <strain evidence="3 4">KR3-3</strain>
    </source>
</reference>
<keyword evidence="3" id="KW-0456">Lyase</keyword>
<dbReference type="PANTHER" id="PTHR43081:SF1">
    <property type="entry name" value="ADENYLATE CYCLASE, TERMINAL-DIFFERENTIATION SPECIFIC"/>
    <property type="match status" value="1"/>
</dbReference>
<dbReference type="EMBL" id="JAZDQT010000002">
    <property type="protein sequence ID" value="MEE1945761.1"/>
    <property type="molecule type" value="Genomic_DNA"/>
</dbReference>
<feature type="transmembrane region" description="Helical" evidence="1">
    <location>
        <begin position="137"/>
        <end position="159"/>
    </location>
</feature>
<dbReference type="PANTHER" id="PTHR43081">
    <property type="entry name" value="ADENYLATE CYCLASE, TERMINAL-DIFFERENTIATION SPECIFIC-RELATED"/>
    <property type="match status" value="1"/>
</dbReference>
<dbReference type="InterPro" id="IPR029787">
    <property type="entry name" value="Nucleotide_cyclase"/>
</dbReference>
<dbReference type="Pfam" id="PF00211">
    <property type="entry name" value="Guanylate_cyc"/>
    <property type="match status" value="1"/>
</dbReference>
<evidence type="ECO:0000313" key="4">
    <source>
        <dbReference type="Proteomes" id="UP001336835"/>
    </source>
</evidence>
<dbReference type="InterPro" id="IPR001054">
    <property type="entry name" value="A/G_cyclase"/>
</dbReference>
<dbReference type="CDD" id="cd07302">
    <property type="entry name" value="CHD"/>
    <property type="match status" value="1"/>
</dbReference>
<evidence type="ECO:0000256" key="1">
    <source>
        <dbReference type="SAM" id="Phobius"/>
    </source>
</evidence>
<keyword evidence="1" id="KW-0472">Membrane</keyword>
<feature type="transmembrane region" description="Helical" evidence="1">
    <location>
        <begin position="20"/>
        <end position="42"/>
    </location>
</feature>
<accession>A0ABU7I8Z7</accession>
<comment type="caution">
    <text evidence="3">The sequence shown here is derived from an EMBL/GenBank/DDBJ whole genome shotgun (WGS) entry which is preliminary data.</text>
</comment>
<organism evidence="3 4">
    <name type="scientific">Pedobacter albus</name>
    <dbReference type="NCBI Taxonomy" id="3113905"/>
    <lineage>
        <taxon>Bacteria</taxon>
        <taxon>Pseudomonadati</taxon>
        <taxon>Bacteroidota</taxon>
        <taxon>Sphingobacteriia</taxon>
        <taxon>Sphingobacteriales</taxon>
        <taxon>Sphingobacteriaceae</taxon>
        <taxon>Pedobacter</taxon>
    </lineage>
</organism>
<dbReference type="EC" id="4.6.1.-" evidence="3"/>
<evidence type="ECO:0000259" key="2">
    <source>
        <dbReference type="PROSITE" id="PS50125"/>
    </source>
</evidence>
<dbReference type="SUPFAM" id="SSF55073">
    <property type="entry name" value="Nucleotide cyclase"/>
    <property type="match status" value="1"/>
</dbReference>
<dbReference type="GO" id="GO:0016829">
    <property type="term" value="F:lyase activity"/>
    <property type="evidence" value="ECO:0007669"/>
    <property type="project" value="UniProtKB-KW"/>
</dbReference>
<evidence type="ECO:0000313" key="3">
    <source>
        <dbReference type="EMBL" id="MEE1945761.1"/>
    </source>
</evidence>
<dbReference type="Gene3D" id="3.30.70.1230">
    <property type="entry name" value="Nucleotide cyclase"/>
    <property type="match status" value="1"/>
</dbReference>
<name>A0ABU7I8Z7_9SPHI</name>
<keyword evidence="1" id="KW-0812">Transmembrane</keyword>
<dbReference type="PROSITE" id="PS50125">
    <property type="entry name" value="GUANYLATE_CYCLASE_2"/>
    <property type="match status" value="1"/>
</dbReference>
<feature type="transmembrane region" description="Helical" evidence="1">
    <location>
        <begin position="98"/>
        <end position="117"/>
    </location>
</feature>
<protein>
    <submittedName>
        <fullName evidence="3">Adenylate/guanylate cyclase domain-containing protein</fullName>
        <ecNumber evidence="3">4.6.1.-</ecNumber>
    </submittedName>
</protein>
<feature type="domain" description="Guanylate cyclase" evidence="2">
    <location>
        <begin position="188"/>
        <end position="317"/>
    </location>
</feature>